<dbReference type="PANTHER" id="PTHR15497:SF1">
    <property type="entry name" value="3-HYDROXYANTHRANILATE 3,4-DIOXYGENASE"/>
    <property type="match status" value="1"/>
</dbReference>
<feature type="binding site" evidence="7">
    <location>
        <position position="137"/>
    </location>
    <ligand>
        <name>Fe cation</name>
        <dbReference type="ChEBI" id="CHEBI:24875"/>
        <label>2</label>
    </ligand>
</feature>
<dbReference type="NCBIfam" id="NF009763">
    <property type="entry name" value="PRK13264.1"/>
    <property type="match status" value="1"/>
</dbReference>
<name>A0A8J3FIW5_9FLAO</name>
<feature type="binding site" evidence="7">
    <location>
        <position position="70"/>
    </location>
    <ligand>
        <name>substrate</name>
    </ligand>
</feature>
<feature type="binding site" evidence="7">
    <location>
        <position position="140"/>
    </location>
    <ligand>
        <name>Fe cation</name>
        <dbReference type="ChEBI" id="CHEBI:24875"/>
        <label>2</label>
    </ligand>
</feature>
<comment type="function">
    <text evidence="1 7">Catalyzes the oxidative ring opening of 3-hydroxyanthranilate to 2-amino-3-carboxymuconate semialdehyde, which spontaneously cyclizes to quinolinate.</text>
</comment>
<evidence type="ECO:0000256" key="2">
    <source>
        <dbReference type="ARBA" id="ARBA00022642"/>
    </source>
</evidence>
<dbReference type="GO" id="GO:0008198">
    <property type="term" value="F:ferrous iron binding"/>
    <property type="evidence" value="ECO:0007669"/>
    <property type="project" value="UniProtKB-UniRule"/>
</dbReference>
<dbReference type="Gene3D" id="2.60.120.10">
    <property type="entry name" value="Jelly Rolls"/>
    <property type="match status" value="1"/>
</dbReference>
<comment type="similarity">
    <text evidence="7">Belongs to the 3-HAO family.</text>
</comment>
<evidence type="ECO:0000256" key="7">
    <source>
        <dbReference type="HAMAP-Rule" id="MF_00825"/>
    </source>
</evidence>
<keyword evidence="5 7" id="KW-0560">Oxidoreductase</keyword>
<evidence type="ECO:0000256" key="6">
    <source>
        <dbReference type="ARBA" id="ARBA00023004"/>
    </source>
</evidence>
<accession>A0A8J3FIW5</accession>
<feature type="binding site" evidence="7">
    <location>
        <position position="64"/>
    </location>
    <ligand>
        <name>Fe cation</name>
        <dbReference type="ChEBI" id="CHEBI:24875"/>
        <label>1</label>
        <note>catalytic</note>
    </ligand>
</feature>
<dbReference type="GO" id="GO:0009435">
    <property type="term" value="P:NAD+ biosynthetic process"/>
    <property type="evidence" value="ECO:0007669"/>
    <property type="project" value="UniProtKB-UniPathway"/>
</dbReference>
<comment type="cofactor">
    <cofactor evidence="7">
        <name>Fe(2+)</name>
        <dbReference type="ChEBI" id="CHEBI:29033"/>
    </cofactor>
    <text evidence="7">Binds 2 Fe(2+) ions per subunit.</text>
</comment>
<feature type="binding site" evidence="7">
    <location>
        <position position="122"/>
    </location>
    <ligand>
        <name>substrate</name>
    </ligand>
</feature>
<evidence type="ECO:0000256" key="1">
    <source>
        <dbReference type="ARBA" id="ARBA00002752"/>
    </source>
</evidence>
<evidence type="ECO:0000313" key="8">
    <source>
        <dbReference type="EMBL" id="GGK26789.1"/>
    </source>
</evidence>
<dbReference type="EMBL" id="BMNR01000004">
    <property type="protein sequence ID" value="GGK26789.1"/>
    <property type="molecule type" value="Genomic_DNA"/>
</dbReference>
<dbReference type="PANTHER" id="PTHR15497">
    <property type="entry name" value="3-HYDROXYANTHRANILATE 3,4-DIOXYGENASE"/>
    <property type="match status" value="1"/>
</dbReference>
<comment type="catalytic activity">
    <reaction evidence="7">
        <text>3-hydroxyanthranilate + O2 = (2Z,4Z)-2-amino-3-carboxymuconate 6-semialdehyde</text>
        <dbReference type="Rhea" id="RHEA:17953"/>
        <dbReference type="ChEBI" id="CHEBI:15379"/>
        <dbReference type="ChEBI" id="CHEBI:36559"/>
        <dbReference type="ChEBI" id="CHEBI:77612"/>
        <dbReference type="EC" id="1.13.11.6"/>
    </reaction>
</comment>
<feature type="binding site" evidence="7">
    <location>
        <position position="174"/>
    </location>
    <ligand>
        <name>Fe cation</name>
        <dbReference type="ChEBI" id="CHEBI:24875"/>
        <label>2</label>
    </ligand>
</feature>
<dbReference type="GO" id="GO:0000334">
    <property type="term" value="F:3-hydroxyanthranilate 3,4-dioxygenase activity"/>
    <property type="evidence" value="ECO:0007669"/>
    <property type="project" value="UniProtKB-UniRule"/>
</dbReference>
<dbReference type="Pfam" id="PF06052">
    <property type="entry name" value="3-HAO"/>
    <property type="match status" value="1"/>
</dbReference>
<evidence type="ECO:0000313" key="9">
    <source>
        <dbReference type="Proteomes" id="UP000612329"/>
    </source>
</evidence>
<keyword evidence="6 7" id="KW-0408">Iron</keyword>
<dbReference type="InterPro" id="IPR010329">
    <property type="entry name" value="3hydroanth_dOase"/>
</dbReference>
<protein>
    <recommendedName>
        <fullName evidence="7">3-hydroxyanthranilate 3,4-dioxygenase</fullName>
        <ecNumber evidence="7">1.13.11.6</ecNumber>
    </recommendedName>
    <alternativeName>
        <fullName evidence="7">3-hydroxyanthranilate oxygenase</fullName>
        <shortName evidence="7">3-HAO</shortName>
    </alternativeName>
    <alternativeName>
        <fullName evidence="7">3-hydroxyanthranilic acid dioxygenase</fullName>
        <shortName evidence="7">HAD</shortName>
    </alternativeName>
</protein>
<gene>
    <name evidence="7 8" type="primary">nbaC</name>
    <name evidence="8" type="ORF">GCM10007962_21340</name>
</gene>
<comment type="caution">
    <text evidence="8">The sequence shown here is derived from an EMBL/GenBank/DDBJ whole genome shotgun (WGS) entry which is preliminary data.</text>
</comment>
<keyword evidence="2 7" id="KW-0662">Pyridine nucleotide biosynthesis</keyword>
<proteinExistence type="inferred from homology"/>
<feature type="binding site" evidence="7">
    <location>
        <position position="177"/>
    </location>
    <ligand>
        <name>Fe cation</name>
        <dbReference type="ChEBI" id="CHEBI:24875"/>
        <label>2</label>
    </ligand>
</feature>
<dbReference type="CDD" id="cd06123">
    <property type="entry name" value="cupin_HAO"/>
    <property type="match status" value="1"/>
</dbReference>
<evidence type="ECO:0000256" key="5">
    <source>
        <dbReference type="ARBA" id="ARBA00023002"/>
    </source>
</evidence>
<dbReference type="Proteomes" id="UP000612329">
    <property type="component" value="Unassembled WGS sequence"/>
</dbReference>
<keyword evidence="9" id="KW-1185">Reference proteome</keyword>
<organism evidence="8 9">
    <name type="scientific">Yeosuana aromativorans</name>
    <dbReference type="NCBI Taxonomy" id="288019"/>
    <lineage>
        <taxon>Bacteria</taxon>
        <taxon>Pseudomonadati</taxon>
        <taxon>Bacteroidota</taxon>
        <taxon>Flavobacteriia</taxon>
        <taxon>Flavobacteriales</taxon>
        <taxon>Flavobacteriaceae</taxon>
        <taxon>Yeosuana</taxon>
    </lineage>
</organism>
<reference evidence="8" key="1">
    <citation type="journal article" date="2014" name="Int. J. Syst. Evol. Microbiol.">
        <title>Complete genome sequence of Corynebacterium casei LMG S-19264T (=DSM 44701T), isolated from a smear-ripened cheese.</title>
        <authorList>
            <consortium name="US DOE Joint Genome Institute (JGI-PGF)"/>
            <person name="Walter F."/>
            <person name="Albersmeier A."/>
            <person name="Kalinowski J."/>
            <person name="Ruckert C."/>
        </authorList>
    </citation>
    <scope>NUCLEOTIDE SEQUENCE</scope>
    <source>
        <strain evidence="8">JCM 12862</strain>
    </source>
</reference>
<dbReference type="NCBIfam" id="TIGR03037">
    <property type="entry name" value="anthran_nbaC"/>
    <property type="match status" value="1"/>
</dbReference>
<dbReference type="EC" id="1.13.11.6" evidence="7"/>
<keyword evidence="4 7" id="KW-0223">Dioxygenase</keyword>
<feature type="binding site" evidence="7">
    <location>
        <position position="112"/>
    </location>
    <ligand>
        <name>substrate</name>
    </ligand>
</feature>
<comment type="pathway">
    <text evidence="7">Cofactor biosynthesis; NAD(+) biosynthesis; quinolinate from L-kynurenine: step 3/3.</text>
</comment>
<dbReference type="GO" id="GO:0019805">
    <property type="term" value="P:quinolinate biosynthetic process"/>
    <property type="evidence" value="ECO:0007669"/>
    <property type="project" value="UniProtKB-UniRule"/>
</dbReference>
<dbReference type="HAMAP" id="MF_00825">
    <property type="entry name" value="3_HAO"/>
    <property type="match status" value="1"/>
</dbReference>
<dbReference type="InterPro" id="IPR011051">
    <property type="entry name" value="RmlC_Cupin_sf"/>
</dbReference>
<dbReference type="GO" id="GO:0006569">
    <property type="term" value="P:L-tryptophan catabolic process"/>
    <property type="evidence" value="ECO:0007669"/>
    <property type="project" value="UniProtKB-UniRule"/>
</dbReference>
<feature type="binding site" evidence="7">
    <location>
        <position position="70"/>
    </location>
    <ligand>
        <name>Fe cation</name>
        <dbReference type="ChEBI" id="CHEBI:24875"/>
        <label>1</label>
        <note>catalytic</note>
    </ligand>
</feature>
<evidence type="ECO:0000256" key="3">
    <source>
        <dbReference type="ARBA" id="ARBA00022723"/>
    </source>
</evidence>
<feature type="binding site" evidence="7">
    <location>
        <position position="108"/>
    </location>
    <ligand>
        <name>Fe cation</name>
        <dbReference type="ChEBI" id="CHEBI:24875"/>
        <label>1</label>
        <note>catalytic</note>
    </ligand>
</feature>
<dbReference type="SUPFAM" id="SSF51182">
    <property type="entry name" value="RmlC-like cupins"/>
    <property type="match status" value="1"/>
</dbReference>
<dbReference type="InterPro" id="IPR014710">
    <property type="entry name" value="RmlC-like_jellyroll"/>
</dbReference>
<sequence>MKNNKAARSKTHTMSHLVSPLNFKAWIDEHRHLLKPPVGNKVVWKDGDFIVMVVGGPNSRKDYHYNETPEFFYQLEGDIVLKIIDNGTPKDVHIKEGDIYLLPPKVPHSPQRGANTVGLVIEYKRPEGMRDALVWFCENCTTKLYEEDFTVKNIETDMPKIFDKFYGDLDKRTCPNCGKTMEPPKKVKID</sequence>
<reference evidence="8" key="2">
    <citation type="submission" date="2020-09" db="EMBL/GenBank/DDBJ databases">
        <authorList>
            <person name="Sun Q."/>
            <person name="Ohkuma M."/>
        </authorList>
    </citation>
    <scope>NUCLEOTIDE SEQUENCE</scope>
    <source>
        <strain evidence="8">JCM 12862</strain>
    </source>
</reference>
<dbReference type="GO" id="GO:0043420">
    <property type="term" value="P:anthranilate metabolic process"/>
    <property type="evidence" value="ECO:0007669"/>
    <property type="project" value="UniProtKB-UniRule"/>
</dbReference>
<keyword evidence="3 7" id="KW-0479">Metal-binding</keyword>
<feature type="binding site" evidence="7">
    <location>
        <position position="60"/>
    </location>
    <ligand>
        <name>O2</name>
        <dbReference type="ChEBI" id="CHEBI:15379"/>
    </ligand>
</feature>
<dbReference type="UniPathway" id="UPA00253">
    <property type="reaction ID" value="UER00330"/>
</dbReference>
<evidence type="ECO:0000256" key="4">
    <source>
        <dbReference type="ARBA" id="ARBA00022964"/>
    </source>
</evidence>
<dbReference type="AlphaFoldDB" id="A0A8J3FIW5"/>